<dbReference type="Pfam" id="PF13612">
    <property type="entry name" value="DDE_Tnp_1_3"/>
    <property type="match status" value="1"/>
</dbReference>
<proteinExistence type="predicted"/>
<dbReference type="Proteomes" id="UP000229055">
    <property type="component" value="Plasmid pHDZA17.1"/>
</dbReference>
<organism evidence="2 3">
    <name type="scientific">Candidatus Williamhamiltonella defendens</name>
    <dbReference type="NCBI Taxonomy" id="138072"/>
    <lineage>
        <taxon>Bacteria</taxon>
        <taxon>Pseudomonadati</taxon>
        <taxon>Pseudomonadota</taxon>
        <taxon>Gammaproteobacteria</taxon>
        <taxon>Enterobacterales</taxon>
        <taxon>Enterobacteriaceae</taxon>
        <taxon>aphid secondary symbionts</taxon>
        <taxon>Candidatus Williamhamiltonella</taxon>
    </lineage>
</organism>
<dbReference type="RefSeq" id="WP_100097176.1">
    <property type="nucleotide sequence ID" value="NZ_CP017614.1"/>
</dbReference>
<evidence type="ECO:0000259" key="1">
    <source>
        <dbReference type="Pfam" id="PF13612"/>
    </source>
</evidence>
<feature type="domain" description="Transposase DDE" evidence="1">
    <location>
        <begin position="107"/>
        <end position="254"/>
    </location>
</feature>
<evidence type="ECO:0000313" key="2">
    <source>
        <dbReference type="EMBL" id="ATW34769.1"/>
    </source>
</evidence>
<accession>A0A2D3TG33</accession>
<dbReference type="NCBIfam" id="NF033520">
    <property type="entry name" value="transpos_IS982"/>
    <property type="match status" value="1"/>
</dbReference>
<reference evidence="3" key="2">
    <citation type="submission" date="2017-11" db="EMBL/GenBank/DDBJ databases">
        <title>PacBio sequencing of new strain of the secondary endosymbiont Candidatus Hamiltonella defensa.</title>
        <authorList>
            <person name="Strand M.R."/>
            <person name="Oliver K."/>
        </authorList>
    </citation>
    <scope>NUCLEOTIDE SEQUENCE [LARGE SCALE GENOMIC DNA]</scope>
    <source>
        <strain evidence="3">ZA17</strain>
        <plasmid evidence="3">phdza17.1</plasmid>
    </source>
</reference>
<keyword evidence="2" id="KW-0614">Plasmid</keyword>
<dbReference type="InterPro" id="IPR025668">
    <property type="entry name" value="Tnp_DDE_dom"/>
</dbReference>
<dbReference type="EMBL" id="CP017614">
    <property type="protein sequence ID" value="ATW34769.1"/>
    <property type="molecule type" value="Genomic_DNA"/>
</dbReference>
<evidence type="ECO:0000313" key="3">
    <source>
        <dbReference type="Proteomes" id="UP000229055"/>
    </source>
</evidence>
<sequence>MTLEDFIITSYCVVDHFLKENQLSNIRKRGEKPALSDAEVITMELVGEYLGQNSDKAIWFYFKTPWLHFFPKIGCRTSFSRQYANTYRLKQALQHHLSRQLSVGQDLYLFDGFPIPLCHIKRYKRSKTELSSIGAVGYCAAKEEYYFGLKGHILITPQGSTVAYEITASNVDEREVVPEISAGLRGILLADKGLIRPELSAFLSRQGLNLQTPLRANMADARPKKMVSIMMNMRRKIETVIGQFVEWFKIQSMRVKDLWHLKTKVARKILAHTFCFILNKIENHDKPIELELLIT</sequence>
<protein>
    <recommendedName>
        <fullName evidence="1">Transposase DDE domain-containing protein</fullName>
    </recommendedName>
</protein>
<reference evidence="3" key="1">
    <citation type="submission" date="2016-10" db="EMBL/GenBank/DDBJ databases">
        <authorList>
            <person name="Chevignon G."/>
        </authorList>
    </citation>
    <scope>NUCLEOTIDE SEQUENCE [LARGE SCALE GENOMIC DNA]</scope>
    <source>
        <strain evidence="3">ZA17</strain>
        <plasmid evidence="3">phdza17.1</plasmid>
    </source>
</reference>
<geneLocation type="plasmid" evidence="3">
    <name>phdza17.1</name>
</geneLocation>
<dbReference type="AlphaFoldDB" id="A0A2D3TG33"/>
<name>A0A2D3TG33_9ENTR</name>
<gene>
    <name evidence="2" type="ORF">BJP43_10245</name>
</gene>